<comment type="caution">
    <text evidence="1">The sequence shown here is derived from an EMBL/GenBank/DDBJ whole genome shotgun (WGS) entry which is preliminary data.</text>
</comment>
<evidence type="ECO:0000313" key="2">
    <source>
        <dbReference type="Proteomes" id="UP001277471"/>
    </source>
</evidence>
<sequence length="90" mass="9734">MDGLEPLDGLEGMVARNGKSQIQSFGEPLHKFDTVSTSPQHRLAATEDADGTEEIVIALLIERVTVSQPTISMALERKLAHEAVCFADAK</sequence>
<dbReference type="RefSeq" id="WP_146206583.1">
    <property type="nucleotide sequence ID" value="NZ_CP012918.1"/>
</dbReference>
<accession>A0ABU4PHM4</accession>
<proteinExistence type="predicted"/>
<dbReference type="EMBL" id="JAWXYC010000007">
    <property type="protein sequence ID" value="MDX5956004.1"/>
    <property type="molecule type" value="Genomic_DNA"/>
</dbReference>
<reference evidence="1 2" key="1">
    <citation type="submission" date="2023-11" db="EMBL/GenBank/DDBJ databases">
        <title>MicrobeMod: A computational toolkit for identifying prokaryotic methylation and restriction-modification with nanopore sequencing.</title>
        <authorList>
            <person name="Crits-Christoph A."/>
            <person name="Kang S.C."/>
            <person name="Lee H."/>
            <person name="Ostrov N."/>
        </authorList>
    </citation>
    <scope>NUCLEOTIDE SEQUENCE [LARGE SCALE GENOMIC DNA]</scope>
    <source>
        <strain evidence="1 2">ATCC 29145</strain>
    </source>
</reference>
<name>A0ABU4PHM4_AZOBR</name>
<evidence type="ECO:0000313" key="1">
    <source>
        <dbReference type="EMBL" id="MDX5956004.1"/>
    </source>
</evidence>
<keyword evidence="2" id="KW-1185">Reference proteome</keyword>
<gene>
    <name evidence="1" type="ORF">SIM66_33120</name>
</gene>
<dbReference type="Proteomes" id="UP001277471">
    <property type="component" value="Unassembled WGS sequence"/>
</dbReference>
<organism evidence="1 2">
    <name type="scientific">Azospirillum brasilense</name>
    <dbReference type="NCBI Taxonomy" id="192"/>
    <lineage>
        <taxon>Bacteria</taxon>
        <taxon>Pseudomonadati</taxon>
        <taxon>Pseudomonadota</taxon>
        <taxon>Alphaproteobacteria</taxon>
        <taxon>Rhodospirillales</taxon>
        <taxon>Azospirillaceae</taxon>
        <taxon>Azospirillum</taxon>
    </lineage>
</organism>
<protein>
    <submittedName>
        <fullName evidence="1">Uncharacterized protein</fullName>
    </submittedName>
</protein>